<sequence length="269" mass="30973">MDVIINSACDFIPEHSKSLVSQGKPILNFLSCLGYGAADPPLADVLRRVHGLDGEWLILSPMNWMATHNDAMIVAADKDLQLDEGTLKYWFQLYSDYLAEEHIRLYYHDAETWLLHAINKPPIKAKPVHQLINHSLMPELAQLDSSMYWQKFFTEGQMFFASHPNKSLLNGVWLWGGAVLADKKKIPVCADEQFFSVAQICSENVTLYNPSVQLKQYSILLLSDVDILSKQHQEELKKMPVCWYWNNSAYALKDLNWLTRLWRNLTHAH</sequence>
<accession>A0A9X2D0Y2</accession>
<organism evidence="1 2">
    <name type="scientific">Legionella maioricensis</name>
    <dbReference type="NCBI Taxonomy" id="2896528"/>
    <lineage>
        <taxon>Bacteria</taxon>
        <taxon>Pseudomonadati</taxon>
        <taxon>Pseudomonadota</taxon>
        <taxon>Gammaproteobacteria</taxon>
        <taxon>Legionellales</taxon>
        <taxon>Legionellaceae</taxon>
        <taxon>Legionella</taxon>
    </lineage>
</organism>
<evidence type="ECO:0000313" key="1">
    <source>
        <dbReference type="EMBL" id="MCL9684284.1"/>
    </source>
</evidence>
<protein>
    <recommendedName>
        <fullName evidence="3">Cofactor-independent phosphoglycerate mutase</fullName>
    </recommendedName>
</protein>
<evidence type="ECO:0000313" key="2">
    <source>
        <dbReference type="Proteomes" id="UP001139721"/>
    </source>
</evidence>
<dbReference type="RefSeq" id="WP_250421190.1">
    <property type="nucleotide sequence ID" value="NZ_JAJKBJ010000009.1"/>
</dbReference>
<name>A0A9X2D0Y2_9GAMM</name>
<keyword evidence="2" id="KW-1185">Reference proteome</keyword>
<gene>
    <name evidence="1" type="ORF">LOX96_09285</name>
</gene>
<proteinExistence type="predicted"/>
<reference evidence="1" key="1">
    <citation type="submission" date="2021-11" db="EMBL/GenBank/DDBJ databases">
        <title>Legionella maioricencis sp. nov., a new species isolated from hot water samples in Mallorca.</title>
        <authorList>
            <person name="Crespi S."/>
            <person name="Drasar V."/>
            <person name="Salva-Serra F."/>
            <person name="Jaen-Luchoro D."/>
            <person name="Pineiro-Iglesias B."/>
            <person name="Aliaga F."/>
            <person name="Fernandez-Juarez V."/>
            <person name="Coll G."/>
            <person name="Moore E.R.B."/>
            <person name="Bennasar-Figueras A."/>
        </authorList>
    </citation>
    <scope>NUCLEOTIDE SEQUENCE</scope>
    <source>
        <strain evidence="1">HCPI-6</strain>
    </source>
</reference>
<comment type="caution">
    <text evidence="1">The sequence shown here is derived from an EMBL/GenBank/DDBJ whole genome shotgun (WGS) entry which is preliminary data.</text>
</comment>
<dbReference type="AlphaFoldDB" id="A0A9X2D0Y2"/>
<dbReference type="EMBL" id="JAJKBJ010000009">
    <property type="protein sequence ID" value="MCL9684284.1"/>
    <property type="molecule type" value="Genomic_DNA"/>
</dbReference>
<evidence type="ECO:0008006" key="3">
    <source>
        <dbReference type="Google" id="ProtNLM"/>
    </source>
</evidence>
<dbReference type="Proteomes" id="UP001139721">
    <property type="component" value="Unassembled WGS sequence"/>
</dbReference>